<proteinExistence type="predicted"/>
<evidence type="ECO:0000313" key="3">
    <source>
        <dbReference type="Proteomes" id="UP001500575"/>
    </source>
</evidence>
<dbReference type="Proteomes" id="UP001500575">
    <property type="component" value="Unassembled WGS sequence"/>
</dbReference>
<name>A0ABP5K8H5_9ACTN</name>
<gene>
    <name evidence="2" type="ORF">GCM10009843_26590</name>
</gene>
<evidence type="ECO:0008006" key="4">
    <source>
        <dbReference type="Google" id="ProtNLM"/>
    </source>
</evidence>
<protein>
    <recommendedName>
        <fullName evidence="4">Copper(I)-binding protein</fullName>
    </recommendedName>
</protein>
<dbReference type="EMBL" id="BAAAQQ010000012">
    <property type="protein sequence ID" value="GAA2127319.1"/>
    <property type="molecule type" value="Genomic_DNA"/>
</dbReference>
<evidence type="ECO:0000313" key="2">
    <source>
        <dbReference type="EMBL" id="GAA2127319.1"/>
    </source>
</evidence>
<sequence>MVGALAASALTSCGFDAATDRPYTPGVGVSDQDGQIDVLSAVVVSSAPGQGRFVASLSNGDQRDSGTFDSLAPAGGSDVEAAEFEPIEVGPGSLVNLVDVEPITLTGDFEAGDFVTVTIGFSSGESSTMDVPVVDNAGYYADLDGPSSPDATADTESE</sequence>
<feature type="region of interest" description="Disordered" evidence="1">
    <location>
        <begin position="56"/>
        <end position="77"/>
    </location>
</feature>
<reference evidence="3" key="1">
    <citation type="journal article" date="2019" name="Int. J. Syst. Evol. Microbiol.">
        <title>The Global Catalogue of Microorganisms (GCM) 10K type strain sequencing project: providing services to taxonomists for standard genome sequencing and annotation.</title>
        <authorList>
            <consortium name="The Broad Institute Genomics Platform"/>
            <consortium name="The Broad Institute Genome Sequencing Center for Infectious Disease"/>
            <person name="Wu L."/>
            <person name="Ma J."/>
        </authorList>
    </citation>
    <scope>NUCLEOTIDE SEQUENCE [LARGE SCALE GENOMIC DNA]</scope>
    <source>
        <strain evidence="3">JCM 16021</strain>
    </source>
</reference>
<accession>A0ABP5K8H5</accession>
<keyword evidence="3" id="KW-1185">Reference proteome</keyword>
<comment type="caution">
    <text evidence="2">The sequence shown here is derived from an EMBL/GenBank/DDBJ whole genome shotgun (WGS) entry which is preliminary data.</text>
</comment>
<evidence type="ECO:0000256" key="1">
    <source>
        <dbReference type="SAM" id="MobiDB-lite"/>
    </source>
</evidence>
<organism evidence="2 3">
    <name type="scientific">Nocardioides bigeumensis</name>
    <dbReference type="NCBI Taxonomy" id="433657"/>
    <lineage>
        <taxon>Bacteria</taxon>
        <taxon>Bacillati</taxon>
        <taxon>Actinomycetota</taxon>
        <taxon>Actinomycetes</taxon>
        <taxon>Propionibacteriales</taxon>
        <taxon>Nocardioidaceae</taxon>
        <taxon>Nocardioides</taxon>
    </lineage>
</organism>